<sequence length="27" mass="2825">MGRVELPRIAPYAPQAHVSTSSTTSAP</sequence>
<protein>
    <submittedName>
        <fullName evidence="2">Uncharacterized protein</fullName>
    </submittedName>
</protein>
<accession>A0A381X2E8</accession>
<dbReference type="EMBL" id="UINC01013675">
    <property type="protein sequence ID" value="SVA58924.1"/>
    <property type="molecule type" value="Genomic_DNA"/>
</dbReference>
<dbReference type="AlphaFoldDB" id="A0A381X2E8"/>
<gene>
    <name evidence="2" type="ORF">METZ01_LOCUS111778</name>
</gene>
<evidence type="ECO:0000313" key="2">
    <source>
        <dbReference type="EMBL" id="SVA58924.1"/>
    </source>
</evidence>
<name>A0A381X2E8_9ZZZZ</name>
<evidence type="ECO:0000256" key="1">
    <source>
        <dbReference type="SAM" id="MobiDB-lite"/>
    </source>
</evidence>
<feature type="region of interest" description="Disordered" evidence="1">
    <location>
        <begin position="1"/>
        <end position="27"/>
    </location>
</feature>
<feature type="compositionally biased region" description="Polar residues" evidence="1">
    <location>
        <begin position="17"/>
        <end position="27"/>
    </location>
</feature>
<reference evidence="2" key="1">
    <citation type="submission" date="2018-05" db="EMBL/GenBank/DDBJ databases">
        <authorList>
            <person name="Lanie J.A."/>
            <person name="Ng W.-L."/>
            <person name="Kazmierczak K.M."/>
            <person name="Andrzejewski T.M."/>
            <person name="Davidsen T.M."/>
            <person name="Wayne K.J."/>
            <person name="Tettelin H."/>
            <person name="Glass J.I."/>
            <person name="Rusch D."/>
            <person name="Podicherti R."/>
            <person name="Tsui H.-C.T."/>
            <person name="Winkler M.E."/>
        </authorList>
    </citation>
    <scope>NUCLEOTIDE SEQUENCE</scope>
</reference>
<proteinExistence type="predicted"/>
<organism evidence="2">
    <name type="scientific">marine metagenome</name>
    <dbReference type="NCBI Taxonomy" id="408172"/>
    <lineage>
        <taxon>unclassified sequences</taxon>
        <taxon>metagenomes</taxon>
        <taxon>ecological metagenomes</taxon>
    </lineage>
</organism>